<dbReference type="AlphaFoldDB" id="A0A3N1G9J3"/>
<keyword evidence="1" id="KW-0472">Membrane</keyword>
<name>A0A3N1G9J3_9ACTN</name>
<dbReference type="EMBL" id="RJKN01000009">
    <property type="protein sequence ID" value="ROP26910.1"/>
    <property type="molecule type" value="Genomic_DNA"/>
</dbReference>
<evidence type="ECO:0000313" key="2">
    <source>
        <dbReference type="EMBL" id="ROP26910.1"/>
    </source>
</evidence>
<dbReference type="Proteomes" id="UP000276232">
    <property type="component" value="Unassembled WGS sequence"/>
</dbReference>
<sequence length="92" mass="9268">MTWSSTDARVRRPWVAAAAALVAAVLLAPVGGWSGCAGGAGGCVGRTRLLVGPDVPTSWHAPVLVVGALAAGAGAWLLLTVVARRAARREGR</sequence>
<dbReference type="InParanoid" id="A0A3N1G9J3"/>
<reference evidence="2 3" key="1">
    <citation type="journal article" date="2015" name="Stand. Genomic Sci.">
        <title>Genomic Encyclopedia of Bacterial and Archaeal Type Strains, Phase III: the genomes of soil and plant-associated and newly described type strains.</title>
        <authorList>
            <person name="Whitman W.B."/>
            <person name="Woyke T."/>
            <person name="Klenk H.P."/>
            <person name="Zhou Y."/>
            <person name="Lilburn T.G."/>
            <person name="Beck B.J."/>
            <person name="De Vos P."/>
            <person name="Vandamme P."/>
            <person name="Eisen J.A."/>
            <person name="Garrity G."/>
            <person name="Hugenholtz P."/>
            <person name="Kyrpides N.C."/>
        </authorList>
    </citation>
    <scope>NUCLEOTIDE SEQUENCE [LARGE SCALE GENOMIC DNA]</scope>
    <source>
        <strain evidence="2 3">CECT 7306</strain>
    </source>
</reference>
<proteinExistence type="predicted"/>
<gene>
    <name evidence="2" type="ORF">EDC03_3147</name>
</gene>
<comment type="caution">
    <text evidence="2">The sequence shown here is derived from an EMBL/GenBank/DDBJ whole genome shotgun (WGS) entry which is preliminary data.</text>
</comment>
<accession>A0A3N1G9J3</accession>
<keyword evidence="3" id="KW-1185">Reference proteome</keyword>
<protein>
    <submittedName>
        <fullName evidence="2">Uncharacterized protein</fullName>
    </submittedName>
</protein>
<feature type="transmembrane region" description="Helical" evidence="1">
    <location>
        <begin position="63"/>
        <end position="83"/>
    </location>
</feature>
<evidence type="ECO:0000256" key="1">
    <source>
        <dbReference type="SAM" id="Phobius"/>
    </source>
</evidence>
<keyword evidence="1" id="KW-1133">Transmembrane helix</keyword>
<organism evidence="2 3">
    <name type="scientific">Pseudokineococcus lusitanus</name>
    <dbReference type="NCBI Taxonomy" id="763993"/>
    <lineage>
        <taxon>Bacteria</taxon>
        <taxon>Bacillati</taxon>
        <taxon>Actinomycetota</taxon>
        <taxon>Actinomycetes</taxon>
        <taxon>Kineosporiales</taxon>
        <taxon>Kineosporiaceae</taxon>
        <taxon>Pseudokineococcus</taxon>
    </lineage>
</organism>
<dbReference type="RefSeq" id="WP_123381202.1">
    <property type="nucleotide sequence ID" value="NZ_RJKN01000009.1"/>
</dbReference>
<evidence type="ECO:0000313" key="3">
    <source>
        <dbReference type="Proteomes" id="UP000276232"/>
    </source>
</evidence>
<keyword evidence="1" id="KW-0812">Transmembrane</keyword>